<evidence type="ECO:0000256" key="2">
    <source>
        <dbReference type="ARBA" id="ARBA00023242"/>
    </source>
</evidence>
<dbReference type="PROSITE" id="PS51294">
    <property type="entry name" value="HTH_MYB"/>
    <property type="match status" value="1"/>
</dbReference>
<feature type="compositionally biased region" description="Polar residues" evidence="3">
    <location>
        <begin position="154"/>
        <end position="166"/>
    </location>
</feature>
<dbReference type="Gene3D" id="1.10.10.60">
    <property type="entry name" value="Homeodomain-like"/>
    <property type="match status" value="1"/>
</dbReference>
<name>A0A5N6R8W0_9ROSI</name>
<feature type="domain" description="HTH myb-type" evidence="5">
    <location>
        <begin position="200"/>
        <end position="256"/>
    </location>
</feature>
<dbReference type="EMBL" id="CM017325">
    <property type="protein sequence ID" value="KAE8057081.1"/>
    <property type="molecule type" value="Genomic_DNA"/>
</dbReference>
<dbReference type="AlphaFoldDB" id="A0A5N6R8W0"/>
<dbReference type="Proteomes" id="UP000327013">
    <property type="component" value="Chromosome 5"/>
</dbReference>
<evidence type="ECO:0000259" key="5">
    <source>
        <dbReference type="PROSITE" id="PS51294"/>
    </source>
</evidence>
<feature type="domain" description="Myb-like" evidence="4">
    <location>
        <begin position="199"/>
        <end position="248"/>
    </location>
</feature>
<evidence type="ECO:0000256" key="3">
    <source>
        <dbReference type="SAM" id="MobiDB-lite"/>
    </source>
</evidence>
<evidence type="ECO:0000313" key="6">
    <source>
        <dbReference type="EMBL" id="KAE8057081.1"/>
    </source>
</evidence>
<dbReference type="SUPFAM" id="SSF46689">
    <property type="entry name" value="Homeodomain-like"/>
    <property type="match status" value="1"/>
</dbReference>
<dbReference type="Pfam" id="PF00249">
    <property type="entry name" value="Myb_DNA-binding"/>
    <property type="match status" value="1"/>
</dbReference>
<feature type="region of interest" description="Disordered" evidence="3">
    <location>
        <begin position="146"/>
        <end position="166"/>
    </location>
</feature>
<evidence type="ECO:0000259" key="4">
    <source>
        <dbReference type="PROSITE" id="PS50090"/>
    </source>
</evidence>
<dbReference type="CDD" id="cd11660">
    <property type="entry name" value="SANT_TRF"/>
    <property type="match status" value="1"/>
</dbReference>
<keyword evidence="2" id="KW-0539">Nucleus</keyword>
<proteinExistence type="predicted"/>
<dbReference type="PROSITE" id="PS50090">
    <property type="entry name" value="MYB_LIKE"/>
    <property type="match status" value="1"/>
</dbReference>
<feature type="compositionally biased region" description="Polar residues" evidence="3">
    <location>
        <begin position="512"/>
        <end position="527"/>
    </location>
</feature>
<dbReference type="GO" id="GO:0005634">
    <property type="term" value="C:nucleus"/>
    <property type="evidence" value="ECO:0007669"/>
    <property type="project" value="UniProtKB-SubCell"/>
</dbReference>
<organism evidence="6 7">
    <name type="scientific">Carpinus fangiana</name>
    <dbReference type="NCBI Taxonomy" id="176857"/>
    <lineage>
        <taxon>Eukaryota</taxon>
        <taxon>Viridiplantae</taxon>
        <taxon>Streptophyta</taxon>
        <taxon>Embryophyta</taxon>
        <taxon>Tracheophyta</taxon>
        <taxon>Spermatophyta</taxon>
        <taxon>Magnoliopsida</taxon>
        <taxon>eudicotyledons</taxon>
        <taxon>Gunneridae</taxon>
        <taxon>Pentapetalae</taxon>
        <taxon>rosids</taxon>
        <taxon>fabids</taxon>
        <taxon>Fagales</taxon>
        <taxon>Betulaceae</taxon>
        <taxon>Carpinus</taxon>
    </lineage>
</organism>
<accession>A0A5N6R8W0</accession>
<reference evidence="6 7" key="1">
    <citation type="submission" date="2019-06" db="EMBL/GenBank/DDBJ databases">
        <title>A chromosomal-level reference genome of Carpinus fangiana (Coryloideae, Betulaceae).</title>
        <authorList>
            <person name="Yang X."/>
            <person name="Wang Z."/>
            <person name="Zhang L."/>
            <person name="Hao G."/>
            <person name="Liu J."/>
            <person name="Yang Y."/>
        </authorList>
    </citation>
    <scope>NUCLEOTIDE SEQUENCE [LARGE SCALE GENOMIC DNA]</scope>
    <source>
        <strain evidence="6">Cfa_2016G</strain>
        <tissue evidence="6">Leaf</tissue>
    </source>
</reference>
<protein>
    <submittedName>
        <fullName evidence="6">Uncharacterized protein</fullName>
    </submittedName>
</protein>
<dbReference type="PANTHER" id="PTHR47206">
    <property type="entry name" value="HOMEODOMAIN-LIKE SUPERFAMILY PROTEIN"/>
    <property type="match status" value="1"/>
</dbReference>
<dbReference type="PANTHER" id="PTHR47206:SF1">
    <property type="entry name" value="HOMEODOMAIN-LIKE SUPERFAMILY PROTEIN"/>
    <property type="match status" value="1"/>
</dbReference>
<evidence type="ECO:0000256" key="1">
    <source>
        <dbReference type="ARBA" id="ARBA00004123"/>
    </source>
</evidence>
<dbReference type="SMART" id="SM00717">
    <property type="entry name" value="SANT"/>
    <property type="match status" value="1"/>
</dbReference>
<feature type="region of interest" description="Disordered" evidence="3">
    <location>
        <begin position="512"/>
        <end position="546"/>
    </location>
</feature>
<evidence type="ECO:0000313" key="7">
    <source>
        <dbReference type="Proteomes" id="UP000327013"/>
    </source>
</evidence>
<comment type="subcellular location">
    <subcellularLocation>
        <location evidence="1">Nucleus</location>
    </subcellularLocation>
</comment>
<dbReference type="InterPro" id="IPR009057">
    <property type="entry name" value="Homeodomain-like_sf"/>
</dbReference>
<dbReference type="OrthoDB" id="608866at2759"/>
<dbReference type="InterPro" id="IPR017930">
    <property type="entry name" value="Myb_dom"/>
</dbReference>
<dbReference type="InterPro" id="IPR001005">
    <property type="entry name" value="SANT/Myb"/>
</dbReference>
<gene>
    <name evidence="6" type="ORF">FH972_013800</name>
</gene>
<keyword evidence="7" id="KW-1185">Reference proteome</keyword>
<sequence length="546" mass="57525">MVEKTTKHTKGCISEEDISTLLQRYTATTVLALLQEVAHCPAVKIDWNVMVQNTSTGISDAREYQMLWRHLAYRHALLDKLEDGAHPLDDDSDLEYEVEALPTASNESSTEAAACVKVLIASGLPSESSLPTSSIVQAPLTINIPNGLSPRAPSENSEATSSMQGTSMTVPVAVQKQALPVAIPAEVLDAKGSASGNLPPRRKRKPWSEAEDMELIAAVQKCGEGNWVNILRGDFKSDRTASQLSQRWAIIRKRRGNLNVGSNSTGSQLSEAWRAAHHAMSLALDMPVKNLTAIRSAATNTTSNSVLPTTGEAAMVASNFIQAQDQSQEGSIPTKSFPIGSLGSLAKSQVSSIKPSTKPTIGSDSALRATAVAAGARIASPSDVASFIKATQAKNAVHVKSTGGFSTKLSVPGGVSTLSETQTNVRLEAKACSSYPAVTVTSTASHPGSVKVSSPTVQHVPFAFATSSNMSSEQTNAASSSLPSELLPMQEVRTADGINAPSPDKKAEFTKQLNGVNNPNSSLNTKTVESDEKAVPLTTGLKVEKA</sequence>